<comment type="similarity">
    <text evidence="8">Belongs to the TsuA/YedE (TC 9.B.102) family.</text>
</comment>
<evidence type="ECO:0008006" key="12">
    <source>
        <dbReference type="Google" id="ProtNLM"/>
    </source>
</evidence>
<evidence type="ECO:0000256" key="7">
    <source>
        <dbReference type="ARBA" id="ARBA00023136"/>
    </source>
</evidence>
<dbReference type="EMBL" id="CP003984">
    <property type="protein sequence ID" value="AII87281.1"/>
    <property type="molecule type" value="Genomic_DNA"/>
</dbReference>
<evidence type="ECO:0000256" key="5">
    <source>
        <dbReference type="ARBA" id="ARBA00022692"/>
    </source>
</evidence>
<evidence type="ECO:0000313" key="10">
    <source>
        <dbReference type="EMBL" id="AII87281.1"/>
    </source>
</evidence>
<dbReference type="AlphaFoldDB" id="A0AAN0VIL4"/>
<protein>
    <recommendedName>
        <fullName evidence="12">YeeE/YedE family protein</fullName>
    </recommendedName>
</protein>
<keyword evidence="5 9" id="KW-0812">Transmembrane</keyword>
<keyword evidence="4" id="KW-0997">Cell inner membrane</keyword>
<evidence type="ECO:0000256" key="3">
    <source>
        <dbReference type="ARBA" id="ARBA00022475"/>
    </source>
</evidence>
<feature type="transmembrane region" description="Helical" evidence="9">
    <location>
        <begin position="318"/>
        <end position="338"/>
    </location>
</feature>
<name>A0AAN0VIL4_9RHOB</name>
<evidence type="ECO:0000256" key="6">
    <source>
        <dbReference type="ARBA" id="ARBA00022989"/>
    </source>
</evidence>
<dbReference type="KEGG" id="ptp:RCA23_c17470"/>
<feature type="transmembrane region" description="Helical" evidence="9">
    <location>
        <begin position="291"/>
        <end position="312"/>
    </location>
</feature>
<dbReference type="PANTHER" id="PTHR30574:SF1">
    <property type="entry name" value="SULPHUR TRANSPORT DOMAIN-CONTAINING PROTEIN"/>
    <property type="match status" value="1"/>
</dbReference>
<evidence type="ECO:0000256" key="8">
    <source>
        <dbReference type="ARBA" id="ARBA00035655"/>
    </source>
</evidence>
<feature type="transmembrane region" description="Helical" evidence="9">
    <location>
        <begin position="167"/>
        <end position="188"/>
    </location>
</feature>
<sequence>MFDMFEQLGFENLNPTQASLILALILGLLFGAIAQHLKFCFRSAVVGTGNSAQTARGIWFITLGTALLGTQLLTVTGYISFDDHRLLASDLPVAAILVGGVMFGIGMVLTRGCISRLSVLTGSGNLRALTVLVVFAILAHATLKGILAPLRVWLGSVTLPMGEVSSLAGLPGGAAVWAVLLALICFALAARSGVAWSKALWAGLLGLLVPAGWLGTGFVLQDEFDPIVMQSLSFTAPAADLIFWTVASSAIPAGFGVGLILGVVLGAAAASLSKGEFHWQSFDTAKQTGRYFLGAALMGVGGVLAGGCTVGAGLAGIASLSIAALLALASIALGGWAMQALLSEKNSAAIGAH</sequence>
<feature type="transmembrane region" description="Helical" evidence="9">
    <location>
        <begin position="58"/>
        <end position="81"/>
    </location>
</feature>
<organism evidence="10 11">
    <name type="scientific">Planktomarina temperata RCA23</name>
    <dbReference type="NCBI Taxonomy" id="666509"/>
    <lineage>
        <taxon>Bacteria</taxon>
        <taxon>Pseudomonadati</taxon>
        <taxon>Pseudomonadota</taxon>
        <taxon>Alphaproteobacteria</taxon>
        <taxon>Rhodobacterales</taxon>
        <taxon>Paracoccaceae</taxon>
        <taxon>Planktomarina</taxon>
    </lineage>
</organism>
<keyword evidence="3" id="KW-1003">Cell membrane</keyword>
<evidence type="ECO:0000256" key="1">
    <source>
        <dbReference type="ARBA" id="ARBA00004429"/>
    </source>
</evidence>
<gene>
    <name evidence="10" type="ORF">RCA23_c17470</name>
</gene>
<dbReference type="Pfam" id="PF04143">
    <property type="entry name" value="Sulf_transp"/>
    <property type="match status" value="1"/>
</dbReference>
<reference evidence="10 11" key="1">
    <citation type="journal article" date="2014" name="ISME J.">
        <title>Adaptation of an abundant Roseobacter RCA organism to pelagic systems revealed by genomic and transcriptomic analyses.</title>
        <authorList>
            <person name="Voget S."/>
            <person name="Wemheuer B."/>
            <person name="Brinkhoff T."/>
            <person name="Vollmers J."/>
            <person name="Dietrich S."/>
            <person name="Giebel H.A."/>
            <person name="Beardsley C."/>
            <person name="Sardemann C."/>
            <person name="Bakenhus I."/>
            <person name="Billerbeck S."/>
            <person name="Daniel R."/>
            <person name="Simon M."/>
        </authorList>
    </citation>
    <scope>NUCLEOTIDE SEQUENCE [LARGE SCALE GENOMIC DNA]</scope>
    <source>
        <strain evidence="10 11">RCA23</strain>
    </source>
</reference>
<evidence type="ECO:0000313" key="11">
    <source>
        <dbReference type="Proteomes" id="UP000028680"/>
    </source>
</evidence>
<keyword evidence="7 9" id="KW-0472">Membrane</keyword>
<keyword evidence="11" id="KW-1185">Reference proteome</keyword>
<dbReference type="Proteomes" id="UP000028680">
    <property type="component" value="Chromosome"/>
</dbReference>
<accession>A0AAN0VIL4</accession>
<keyword evidence="2" id="KW-0813">Transport</keyword>
<feature type="transmembrane region" description="Helical" evidence="9">
    <location>
        <begin position="20"/>
        <end position="37"/>
    </location>
</feature>
<dbReference type="InterPro" id="IPR007272">
    <property type="entry name" value="Sulf_transp_TsuA/YedE"/>
</dbReference>
<feature type="transmembrane region" description="Helical" evidence="9">
    <location>
        <begin position="93"/>
        <end position="114"/>
    </location>
</feature>
<keyword evidence="6 9" id="KW-1133">Transmembrane helix</keyword>
<feature type="transmembrane region" description="Helical" evidence="9">
    <location>
        <begin position="200"/>
        <end position="221"/>
    </location>
</feature>
<evidence type="ECO:0000256" key="9">
    <source>
        <dbReference type="SAM" id="Phobius"/>
    </source>
</evidence>
<proteinExistence type="inferred from homology"/>
<evidence type="ECO:0000256" key="2">
    <source>
        <dbReference type="ARBA" id="ARBA00022448"/>
    </source>
</evidence>
<comment type="subcellular location">
    <subcellularLocation>
        <location evidence="1">Cell inner membrane</location>
        <topology evidence="1">Multi-pass membrane protein</topology>
    </subcellularLocation>
</comment>
<evidence type="ECO:0000256" key="4">
    <source>
        <dbReference type="ARBA" id="ARBA00022519"/>
    </source>
</evidence>
<dbReference type="PANTHER" id="PTHR30574">
    <property type="entry name" value="INNER MEMBRANE PROTEIN YEDE"/>
    <property type="match status" value="1"/>
</dbReference>
<feature type="transmembrane region" description="Helical" evidence="9">
    <location>
        <begin position="241"/>
        <end position="270"/>
    </location>
</feature>
<feature type="transmembrane region" description="Helical" evidence="9">
    <location>
        <begin position="126"/>
        <end position="147"/>
    </location>
</feature>
<dbReference type="GO" id="GO:0005886">
    <property type="term" value="C:plasma membrane"/>
    <property type="evidence" value="ECO:0007669"/>
    <property type="project" value="UniProtKB-SubCell"/>
</dbReference>